<feature type="transmembrane region" description="Helical" evidence="1">
    <location>
        <begin position="177"/>
        <end position="199"/>
    </location>
</feature>
<gene>
    <name evidence="2" type="ORF">H9826_06160</name>
</gene>
<dbReference type="EMBL" id="DXCX01000064">
    <property type="protein sequence ID" value="HIY73541.1"/>
    <property type="molecule type" value="Genomic_DNA"/>
</dbReference>
<dbReference type="InterPro" id="IPR010380">
    <property type="entry name" value="DUF975"/>
</dbReference>
<protein>
    <submittedName>
        <fullName evidence="2">DUF975 family protein</fullName>
    </submittedName>
</protein>
<keyword evidence="1" id="KW-0812">Transmembrane</keyword>
<feature type="transmembrane region" description="Helical" evidence="1">
    <location>
        <begin position="23"/>
        <end position="44"/>
    </location>
</feature>
<dbReference type="Proteomes" id="UP000886824">
    <property type="component" value="Unassembled WGS sequence"/>
</dbReference>
<name>A0A9D2CD56_9FIRM</name>
<sequence length="307" mass="34346">MTEYPSQQRRALKFRAKRTFFRFLRPCLVCTFLLIALSLIAQLFSVVSGGTFFYTIMDIRQFPMATGIWKADANAMTNLLALMDLGRLGDLGGVVFSVRYDDVGQVLVLPVAWRQVVNVVIVQGIVLLITAPLSYGVLSQYRGFLEGQVRPSRAILGWYTDLRLTAKALAVQVVLTVWRLMATLLCLLPGVFCAVAGTIVPSGEIMLLLSGPVLLLGVLAGYYLYMVLLPARYVLARDPDTSIRQAFSRGMELLAGRRLAYFKLNLSFLPWHVVAMFFYSVPNLFVIPYVEMSNFLFLDPPPEPEVL</sequence>
<evidence type="ECO:0000313" key="2">
    <source>
        <dbReference type="EMBL" id="HIY73541.1"/>
    </source>
</evidence>
<feature type="transmembrane region" description="Helical" evidence="1">
    <location>
        <begin position="116"/>
        <end position="138"/>
    </location>
</feature>
<keyword evidence="1" id="KW-0472">Membrane</keyword>
<dbReference type="AlphaFoldDB" id="A0A9D2CD56"/>
<evidence type="ECO:0000256" key="1">
    <source>
        <dbReference type="SAM" id="Phobius"/>
    </source>
</evidence>
<comment type="caution">
    <text evidence="2">The sequence shown here is derived from an EMBL/GenBank/DDBJ whole genome shotgun (WGS) entry which is preliminary data.</text>
</comment>
<proteinExistence type="predicted"/>
<organism evidence="2 3">
    <name type="scientific">Candidatus Intestinimonas merdavium</name>
    <dbReference type="NCBI Taxonomy" id="2838622"/>
    <lineage>
        <taxon>Bacteria</taxon>
        <taxon>Bacillati</taxon>
        <taxon>Bacillota</taxon>
        <taxon>Clostridia</taxon>
        <taxon>Eubacteriales</taxon>
        <taxon>Intestinimonas</taxon>
    </lineage>
</organism>
<dbReference type="Pfam" id="PF06161">
    <property type="entry name" value="DUF975"/>
    <property type="match status" value="1"/>
</dbReference>
<evidence type="ECO:0000313" key="3">
    <source>
        <dbReference type="Proteomes" id="UP000886824"/>
    </source>
</evidence>
<reference evidence="2" key="1">
    <citation type="journal article" date="2021" name="PeerJ">
        <title>Extensive microbial diversity within the chicken gut microbiome revealed by metagenomics and culture.</title>
        <authorList>
            <person name="Gilroy R."/>
            <person name="Ravi A."/>
            <person name="Getino M."/>
            <person name="Pursley I."/>
            <person name="Horton D.L."/>
            <person name="Alikhan N.F."/>
            <person name="Baker D."/>
            <person name="Gharbi K."/>
            <person name="Hall N."/>
            <person name="Watson M."/>
            <person name="Adriaenssens E.M."/>
            <person name="Foster-Nyarko E."/>
            <person name="Jarju S."/>
            <person name="Secka A."/>
            <person name="Antonio M."/>
            <person name="Oren A."/>
            <person name="Chaudhuri R.R."/>
            <person name="La Ragione R."/>
            <person name="Hildebrand F."/>
            <person name="Pallen M.J."/>
        </authorList>
    </citation>
    <scope>NUCLEOTIDE SEQUENCE</scope>
    <source>
        <strain evidence="2">CHK33-7979</strain>
    </source>
</reference>
<feature type="transmembrane region" description="Helical" evidence="1">
    <location>
        <begin position="205"/>
        <end position="225"/>
    </location>
</feature>
<accession>A0A9D2CD56</accession>
<reference evidence="2" key="2">
    <citation type="submission" date="2021-04" db="EMBL/GenBank/DDBJ databases">
        <authorList>
            <person name="Gilroy R."/>
        </authorList>
    </citation>
    <scope>NUCLEOTIDE SEQUENCE</scope>
    <source>
        <strain evidence="2">CHK33-7979</strain>
    </source>
</reference>
<feature type="transmembrane region" description="Helical" evidence="1">
    <location>
        <begin position="268"/>
        <end position="290"/>
    </location>
</feature>
<keyword evidence="1" id="KW-1133">Transmembrane helix</keyword>